<dbReference type="Proteomes" id="UP000324629">
    <property type="component" value="Unassembled WGS sequence"/>
</dbReference>
<keyword evidence="3" id="KW-1185">Reference proteome</keyword>
<proteinExistence type="predicted"/>
<keyword evidence="1" id="KW-0472">Membrane</keyword>
<name>A0A5J4NAL1_9TREM</name>
<accession>A0A5J4NAL1</accession>
<evidence type="ECO:0000313" key="2">
    <source>
        <dbReference type="EMBL" id="KAA3672430.1"/>
    </source>
</evidence>
<dbReference type="AlphaFoldDB" id="A0A5J4NAL1"/>
<gene>
    <name evidence="2" type="ORF">DEA37_0003297</name>
</gene>
<keyword evidence="1" id="KW-0812">Transmembrane</keyword>
<protein>
    <submittedName>
        <fullName evidence="2">Uncharacterized protein</fullName>
    </submittedName>
</protein>
<comment type="caution">
    <text evidence="2">The sequence shown here is derived from an EMBL/GenBank/DDBJ whole genome shotgun (WGS) entry which is preliminary data.</text>
</comment>
<reference evidence="2 3" key="1">
    <citation type="journal article" date="2019" name="Gigascience">
        <title>Whole-genome sequence of the oriental lung fluke Paragonimus westermani.</title>
        <authorList>
            <person name="Oey H."/>
            <person name="Zakrzewski M."/>
            <person name="Narain K."/>
            <person name="Devi K.R."/>
            <person name="Agatsuma T."/>
            <person name="Nawaratna S."/>
            <person name="Gobert G.N."/>
            <person name="Jones M.K."/>
            <person name="Ragan M.A."/>
            <person name="McManus D.P."/>
            <person name="Krause L."/>
        </authorList>
    </citation>
    <scope>NUCLEOTIDE SEQUENCE [LARGE SCALE GENOMIC DNA]</scope>
    <source>
        <strain evidence="2 3">IND2009</strain>
    </source>
</reference>
<evidence type="ECO:0000256" key="1">
    <source>
        <dbReference type="SAM" id="Phobius"/>
    </source>
</evidence>
<feature type="transmembrane region" description="Helical" evidence="1">
    <location>
        <begin position="196"/>
        <end position="217"/>
    </location>
</feature>
<sequence>MARRYRLCSRSSPDIDWLVESVAMEHFKSMHVFTNDFKLQNKVDFSSALPLQSNLLGLTTLTLPSILETSHSSSSTTCGKHYQTSCSRLALVGPHECPKFTTYPAHPETKPSDTIRTLSQVRSDSPTSWPFWQVFIPFSYHPSTASHRELLSPTSLASSYVTHPDPTGQVALDEQSVWSQLMSRAFGVSTPSTTSYGLLLIILLYNLCFLTTSVWFAGRRLGGATLSFSLEIITSLQCVHQHQLRGNGTRSLNHNVDLSAGGVHFSLPTERLD</sequence>
<dbReference type="EMBL" id="QNGE01004913">
    <property type="protein sequence ID" value="KAA3672430.1"/>
    <property type="molecule type" value="Genomic_DNA"/>
</dbReference>
<organism evidence="2 3">
    <name type="scientific">Paragonimus westermani</name>
    <dbReference type="NCBI Taxonomy" id="34504"/>
    <lineage>
        <taxon>Eukaryota</taxon>
        <taxon>Metazoa</taxon>
        <taxon>Spiralia</taxon>
        <taxon>Lophotrochozoa</taxon>
        <taxon>Platyhelminthes</taxon>
        <taxon>Trematoda</taxon>
        <taxon>Digenea</taxon>
        <taxon>Plagiorchiida</taxon>
        <taxon>Troglotremata</taxon>
        <taxon>Troglotrematidae</taxon>
        <taxon>Paragonimus</taxon>
    </lineage>
</organism>
<evidence type="ECO:0000313" key="3">
    <source>
        <dbReference type="Proteomes" id="UP000324629"/>
    </source>
</evidence>
<keyword evidence="1" id="KW-1133">Transmembrane helix</keyword>